<sequence length="730" mass="81256">MSPDDPGLSRLRVEVFAVLLPYNEPISAYKFRKEFEDAMGSECDFKKFGFASMDRFLQAHPKVQAVSGADGQMLYKAKMDESTAQLQKFVQKQKKKKKGKGGKKSGRGRGGYAWQWQTSRQINIQTIPSARDSRYTTSYRQQQQQQQHNRSTTLSATSQSFRRGSYLHPPQPASFAITRRPFFARLNPTSPSPSAGPSYGVPAAQFSASRLRSSSHFSIPSADRRPVAQPQAQQPVAATPVQFDLNMSRYRILQTMLHCSGSATIARFLSAYKQLYSRPFDGDECIRLFGTRKLRRIIHDHFSDEILVTKMDDEILLVSKKVVNQATEWAVANSRNGHTVYEPSKVHCKLPNLQVACDNIVQMLIDSFPRHIPISELSQAYENAYGVLLDPTAVFGKSWTLLVSGLFKAKLALSLDKESVGLQEKLVQELQLEKKLRNKQKQMTETSKSLSANGRVELDLSEEDEDEEESDDEEEQSEDDKDEEERRGKMKGNADANALDELRKLTLRKESNNKFDESSPFSTDQESRLSPIRPPFPTSPLHSSPSHPRQSAVPFPPTFPAAILTSKFNSTPSTQSIMLSSPTDRMRAAFAGSSKFGIGTLNAEAVNEDTKTQQDKQKEQPERAMGMNTIRALLSRTRQSPSPSQSSARCDPSSITGIPSITARLFSTSHPSSVAQSLPRATATVTGIPNMSNSFTAFRSKTRLEMSSLSSSASSINPVDAPIPSDDEEW</sequence>
<feature type="compositionally biased region" description="Polar residues" evidence="1">
    <location>
        <begin position="441"/>
        <end position="452"/>
    </location>
</feature>
<feature type="domain" description="HTH OST-type" evidence="2">
    <location>
        <begin position="26"/>
        <end position="70"/>
    </location>
</feature>
<proteinExistence type="predicted"/>
<dbReference type="AlphaFoldDB" id="A0A2A2JPH2"/>
<feature type="region of interest" description="Disordered" evidence="1">
    <location>
        <begin position="636"/>
        <end position="655"/>
    </location>
</feature>
<protein>
    <recommendedName>
        <fullName evidence="2">HTH OST-type domain-containing protein</fullName>
    </recommendedName>
</protein>
<feature type="compositionally biased region" description="Polar residues" evidence="1">
    <location>
        <begin position="148"/>
        <end position="162"/>
    </location>
</feature>
<feature type="compositionally biased region" description="Basic and acidic residues" evidence="1">
    <location>
        <begin position="608"/>
        <end position="622"/>
    </location>
</feature>
<dbReference type="InterPro" id="IPR041966">
    <property type="entry name" value="LOTUS-like"/>
</dbReference>
<name>A0A2A2JPH2_9BILA</name>
<dbReference type="Pfam" id="PF12872">
    <property type="entry name" value="OST-HTH"/>
    <property type="match status" value="1"/>
</dbReference>
<comment type="caution">
    <text evidence="3">The sequence shown here is derived from an EMBL/GenBank/DDBJ whole genome shotgun (WGS) entry which is preliminary data.</text>
</comment>
<feature type="compositionally biased region" description="Low complexity" evidence="1">
    <location>
        <begin position="539"/>
        <end position="548"/>
    </location>
</feature>
<dbReference type="STRING" id="2018661.A0A2A2JPH2"/>
<evidence type="ECO:0000313" key="4">
    <source>
        <dbReference type="Proteomes" id="UP000218231"/>
    </source>
</evidence>
<dbReference type="Proteomes" id="UP000218231">
    <property type="component" value="Unassembled WGS sequence"/>
</dbReference>
<accession>A0A2A2JPH2</accession>
<feature type="compositionally biased region" description="Basic and acidic residues" evidence="1">
    <location>
        <begin position="500"/>
        <end position="517"/>
    </location>
</feature>
<feature type="region of interest" description="Disordered" evidence="1">
    <location>
        <begin position="703"/>
        <end position="730"/>
    </location>
</feature>
<feature type="compositionally biased region" description="Acidic residues" evidence="1">
    <location>
        <begin position="459"/>
        <end position="483"/>
    </location>
</feature>
<gene>
    <name evidence="3" type="ORF">WR25_07695</name>
</gene>
<feature type="region of interest" description="Disordered" evidence="1">
    <location>
        <begin position="603"/>
        <end position="625"/>
    </location>
</feature>
<feature type="compositionally biased region" description="Basic residues" evidence="1">
    <location>
        <begin position="91"/>
        <end position="107"/>
    </location>
</feature>
<organism evidence="3 4">
    <name type="scientific">Diploscapter pachys</name>
    <dbReference type="NCBI Taxonomy" id="2018661"/>
    <lineage>
        <taxon>Eukaryota</taxon>
        <taxon>Metazoa</taxon>
        <taxon>Ecdysozoa</taxon>
        <taxon>Nematoda</taxon>
        <taxon>Chromadorea</taxon>
        <taxon>Rhabditida</taxon>
        <taxon>Rhabditina</taxon>
        <taxon>Rhabditomorpha</taxon>
        <taxon>Rhabditoidea</taxon>
        <taxon>Rhabditidae</taxon>
        <taxon>Diploscapter</taxon>
    </lineage>
</organism>
<feature type="compositionally biased region" description="Low complexity" evidence="1">
    <location>
        <begin position="636"/>
        <end position="647"/>
    </location>
</feature>
<feature type="region of interest" description="Disordered" evidence="1">
    <location>
        <begin position="91"/>
        <end position="112"/>
    </location>
</feature>
<keyword evidence="4" id="KW-1185">Reference proteome</keyword>
<evidence type="ECO:0000259" key="2">
    <source>
        <dbReference type="Pfam" id="PF12872"/>
    </source>
</evidence>
<evidence type="ECO:0000313" key="3">
    <source>
        <dbReference type="EMBL" id="PAV63543.1"/>
    </source>
</evidence>
<dbReference type="EMBL" id="LIAE01010301">
    <property type="protein sequence ID" value="PAV63543.1"/>
    <property type="molecule type" value="Genomic_DNA"/>
</dbReference>
<feature type="region of interest" description="Disordered" evidence="1">
    <location>
        <begin position="131"/>
        <end position="172"/>
    </location>
</feature>
<dbReference type="InterPro" id="IPR025605">
    <property type="entry name" value="OST-HTH/LOTUS_dom"/>
</dbReference>
<feature type="region of interest" description="Disordered" evidence="1">
    <location>
        <begin position="437"/>
        <end position="579"/>
    </location>
</feature>
<evidence type="ECO:0000256" key="1">
    <source>
        <dbReference type="SAM" id="MobiDB-lite"/>
    </source>
</evidence>
<feature type="compositionally biased region" description="Polar residues" evidence="1">
    <location>
        <begin position="566"/>
        <end position="579"/>
    </location>
</feature>
<dbReference type="Gene3D" id="3.30.420.610">
    <property type="entry name" value="LOTUS domain-like"/>
    <property type="match status" value="1"/>
</dbReference>
<reference evidence="3 4" key="1">
    <citation type="journal article" date="2017" name="Curr. Biol.">
        <title>Genome architecture and evolution of a unichromosomal asexual nematode.</title>
        <authorList>
            <person name="Fradin H."/>
            <person name="Zegar C."/>
            <person name="Gutwein M."/>
            <person name="Lucas J."/>
            <person name="Kovtun M."/>
            <person name="Corcoran D."/>
            <person name="Baugh L.R."/>
            <person name="Kiontke K."/>
            <person name="Gunsalus K."/>
            <person name="Fitch D.H."/>
            <person name="Piano F."/>
        </authorList>
    </citation>
    <scope>NUCLEOTIDE SEQUENCE [LARGE SCALE GENOMIC DNA]</scope>
    <source>
        <strain evidence="3">PF1309</strain>
    </source>
</reference>